<proteinExistence type="predicted"/>
<gene>
    <name evidence="1" type="primary">CHC1_4</name>
    <name evidence="1" type="ORF">EV182_007666</name>
</gene>
<reference evidence="1" key="1">
    <citation type="submission" date="2022-06" db="EMBL/GenBank/DDBJ databases">
        <title>Phylogenomic reconstructions and comparative analyses of Kickxellomycotina fungi.</title>
        <authorList>
            <person name="Reynolds N.K."/>
            <person name="Stajich J.E."/>
            <person name="Barry K."/>
            <person name="Grigoriev I.V."/>
            <person name="Crous P."/>
            <person name="Smith M.E."/>
        </authorList>
    </citation>
    <scope>NUCLEOTIDE SEQUENCE</scope>
    <source>
        <strain evidence="1">RSA 2271</strain>
    </source>
</reference>
<name>A0ACC1H844_9FUNG</name>
<dbReference type="EMBL" id="JAMZIH010008779">
    <property type="protein sequence ID" value="KAJ1671376.1"/>
    <property type="molecule type" value="Genomic_DNA"/>
</dbReference>
<evidence type="ECO:0000313" key="1">
    <source>
        <dbReference type="EMBL" id="KAJ1671376.1"/>
    </source>
</evidence>
<accession>A0ACC1H844</accession>
<comment type="caution">
    <text evidence="1">The sequence shown here is derived from an EMBL/GenBank/DDBJ whole genome shotgun (WGS) entry which is preliminary data.</text>
</comment>
<protein>
    <submittedName>
        <fullName evidence="1">Clathrin heavy chain</fullName>
    </submittedName>
</protein>
<organism evidence="1 2">
    <name type="scientific">Spiromyces aspiralis</name>
    <dbReference type="NCBI Taxonomy" id="68401"/>
    <lineage>
        <taxon>Eukaryota</taxon>
        <taxon>Fungi</taxon>
        <taxon>Fungi incertae sedis</taxon>
        <taxon>Zoopagomycota</taxon>
        <taxon>Kickxellomycotina</taxon>
        <taxon>Kickxellomycetes</taxon>
        <taxon>Kickxellales</taxon>
        <taxon>Kickxellaceae</taxon>
        <taxon>Spiromyces</taxon>
    </lineage>
</organism>
<feature type="non-terminal residue" evidence="1">
    <location>
        <position position="276"/>
    </location>
</feature>
<feature type="non-terminal residue" evidence="1">
    <location>
        <position position="1"/>
    </location>
</feature>
<evidence type="ECO:0000313" key="2">
    <source>
        <dbReference type="Proteomes" id="UP001145114"/>
    </source>
</evidence>
<dbReference type="Proteomes" id="UP001145114">
    <property type="component" value="Unassembled WGS sequence"/>
</dbReference>
<keyword evidence="2" id="KW-1185">Reference proteome</keyword>
<sequence length="276" mass="31826">FKEVERVVRENEHYDPEKVKNFLKESNMSDQLPLIIVCDRFGFIHDLILYLYSNSMTKYIEVYVQQVNSSRLPEVVGALLDVDCDEHIIKSLVSSVTGQFPISSLVDEVERRNRLKLLHRWLEAKASADSQDPAVYNALAKIYIDSNYEPEKFLSTNKLYDPKIIGAYSEKRDPNLAFIAYSNGQCDDDLLRLTSDNGMFKQQARYLVRRRDLDLWLKALAGDELHPLNQSHRRQLIDQLTSYVVPEVQDPEEVSIAVKAFMAADLPSELIELLEK</sequence>